<dbReference type="SUPFAM" id="SSF54928">
    <property type="entry name" value="RNA-binding domain, RBD"/>
    <property type="match status" value="1"/>
</dbReference>
<dbReference type="InterPro" id="IPR002075">
    <property type="entry name" value="NTF2_dom"/>
</dbReference>
<feature type="domain" description="NTF2" evidence="5">
    <location>
        <begin position="12"/>
        <end position="133"/>
    </location>
</feature>
<evidence type="ECO:0000259" key="4">
    <source>
        <dbReference type="PROSITE" id="PS50102"/>
    </source>
</evidence>
<keyword evidence="1 2" id="KW-0694">RNA-binding</keyword>
<dbReference type="InterPro" id="IPR000504">
    <property type="entry name" value="RRM_dom"/>
</dbReference>
<dbReference type="Pfam" id="PF00076">
    <property type="entry name" value="RRM_1"/>
    <property type="match status" value="1"/>
</dbReference>
<keyword evidence="7" id="KW-1185">Reference proteome</keyword>
<dbReference type="SUPFAM" id="SSF54427">
    <property type="entry name" value="NTF2-like"/>
    <property type="match status" value="1"/>
</dbReference>
<gene>
    <name evidence="6" type="ORF">BVC80_9083g110</name>
</gene>
<dbReference type="PANTHER" id="PTHR10693:SF75">
    <property type="entry name" value="NUCLEAR TRANSPORT FACTOR 2"/>
    <property type="match status" value="1"/>
</dbReference>
<dbReference type="Proteomes" id="UP000195402">
    <property type="component" value="Unassembled WGS sequence"/>
</dbReference>
<dbReference type="STRING" id="56857.A0A200PRH7"/>
<evidence type="ECO:0000256" key="2">
    <source>
        <dbReference type="PROSITE-ProRule" id="PRU00176"/>
    </source>
</evidence>
<feature type="region of interest" description="Disordered" evidence="3">
    <location>
        <begin position="162"/>
        <end position="239"/>
    </location>
</feature>
<dbReference type="Pfam" id="PF02136">
    <property type="entry name" value="NTF2"/>
    <property type="match status" value="1"/>
</dbReference>
<feature type="compositionally biased region" description="Polar residues" evidence="3">
    <location>
        <begin position="227"/>
        <end position="236"/>
    </location>
</feature>
<proteinExistence type="predicted"/>
<dbReference type="PANTHER" id="PTHR10693">
    <property type="entry name" value="RAS GTPASE-ACTIVATING PROTEIN-BINDING PROTEIN"/>
    <property type="match status" value="1"/>
</dbReference>
<evidence type="ECO:0000259" key="5">
    <source>
        <dbReference type="PROSITE" id="PS50177"/>
    </source>
</evidence>
<dbReference type="Gene3D" id="3.10.450.50">
    <property type="match status" value="1"/>
</dbReference>
<dbReference type="Gene3D" id="3.30.70.330">
    <property type="match status" value="1"/>
</dbReference>
<dbReference type="InterPro" id="IPR032710">
    <property type="entry name" value="NTF2-like_dom_sf"/>
</dbReference>
<evidence type="ECO:0000256" key="1">
    <source>
        <dbReference type="ARBA" id="ARBA00022884"/>
    </source>
</evidence>
<evidence type="ECO:0000256" key="3">
    <source>
        <dbReference type="SAM" id="MobiDB-lite"/>
    </source>
</evidence>
<dbReference type="PROSITE" id="PS50177">
    <property type="entry name" value="NTF2_DOMAIN"/>
    <property type="match status" value="1"/>
</dbReference>
<dbReference type="CDD" id="cd00590">
    <property type="entry name" value="RRM_SF"/>
    <property type="match status" value="1"/>
</dbReference>
<dbReference type="CDD" id="cd00780">
    <property type="entry name" value="NTF2"/>
    <property type="match status" value="1"/>
</dbReference>
<dbReference type="GO" id="GO:0005829">
    <property type="term" value="C:cytosol"/>
    <property type="evidence" value="ECO:0007669"/>
    <property type="project" value="TreeGrafter"/>
</dbReference>
<name>A0A200PRH7_MACCD</name>
<reference evidence="6 7" key="1">
    <citation type="journal article" date="2017" name="Mol. Plant">
        <title>The Genome of Medicinal Plant Macleaya cordata Provides New Insights into Benzylisoquinoline Alkaloids Metabolism.</title>
        <authorList>
            <person name="Liu X."/>
            <person name="Liu Y."/>
            <person name="Huang P."/>
            <person name="Ma Y."/>
            <person name="Qing Z."/>
            <person name="Tang Q."/>
            <person name="Cao H."/>
            <person name="Cheng P."/>
            <person name="Zheng Y."/>
            <person name="Yuan Z."/>
            <person name="Zhou Y."/>
            <person name="Liu J."/>
            <person name="Tang Z."/>
            <person name="Zhuo Y."/>
            <person name="Zhang Y."/>
            <person name="Yu L."/>
            <person name="Huang J."/>
            <person name="Yang P."/>
            <person name="Peng Q."/>
            <person name="Zhang J."/>
            <person name="Jiang W."/>
            <person name="Zhang Z."/>
            <person name="Lin K."/>
            <person name="Ro D.K."/>
            <person name="Chen X."/>
            <person name="Xiong X."/>
            <person name="Shang Y."/>
            <person name="Huang S."/>
            <person name="Zeng J."/>
        </authorList>
    </citation>
    <scope>NUCLEOTIDE SEQUENCE [LARGE SCALE GENOMIC DNA]</scope>
    <source>
        <strain evidence="7">cv. BLH2017</strain>
        <tissue evidence="6">Root</tissue>
    </source>
</reference>
<accession>A0A200PRH7</accession>
<dbReference type="OrthoDB" id="339151at2759"/>
<dbReference type="InterPro" id="IPR012677">
    <property type="entry name" value="Nucleotide-bd_a/b_plait_sf"/>
</dbReference>
<evidence type="ECO:0000313" key="7">
    <source>
        <dbReference type="Proteomes" id="UP000195402"/>
    </source>
</evidence>
<dbReference type="InterPro" id="IPR018222">
    <property type="entry name" value="Nuclear_transport_factor_2_euk"/>
</dbReference>
<dbReference type="InterPro" id="IPR039539">
    <property type="entry name" value="Ras_GTPase_bind_prot"/>
</dbReference>
<dbReference type="InParanoid" id="A0A200PRH7"/>
<feature type="domain" description="RRM" evidence="4">
    <location>
        <begin position="357"/>
        <end position="440"/>
    </location>
</feature>
<dbReference type="AlphaFoldDB" id="A0A200PRH7"/>
<dbReference type="PROSITE" id="PS50102">
    <property type="entry name" value="RRM"/>
    <property type="match status" value="1"/>
</dbReference>
<dbReference type="GO" id="GO:0003729">
    <property type="term" value="F:mRNA binding"/>
    <property type="evidence" value="ECO:0007669"/>
    <property type="project" value="TreeGrafter"/>
</dbReference>
<organism evidence="6 7">
    <name type="scientific">Macleaya cordata</name>
    <name type="common">Five-seeded plume-poppy</name>
    <name type="synonym">Bocconia cordata</name>
    <dbReference type="NCBI Taxonomy" id="56857"/>
    <lineage>
        <taxon>Eukaryota</taxon>
        <taxon>Viridiplantae</taxon>
        <taxon>Streptophyta</taxon>
        <taxon>Embryophyta</taxon>
        <taxon>Tracheophyta</taxon>
        <taxon>Spermatophyta</taxon>
        <taxon>Magnoliopsida</taxon>
        <taxon>Ranunculales</taxon>
        <taxon>Papaveraceae</taxon>
        <taxon>Papaveroideae</taxon>
        <taxon>Macleaya</taxon>
    </lineage>
</organism>
<sequence>MDYDPALHAMRIANYFVQVYYQFLHQAPDRCLEFYHDASILCRPELDGSMTSVTKRKAIGEKIVTMDYSGYKADILSVDAYYCGEGNEINIFIVGWLNGREDFRRKFAQSVLLARQESLNCLSYYVVHDILRYVDNIEVSKTNRVPEIALFTLVEDLGNEPPANPVGPLADLGDEAPANSMGPLEDLGDEPPANLVEPLTEDAALVSSTNQDAPRSSYASVGRESSPKSTLSSHGDGSNGEVVNCSGSSEVAGFVVVVVRCKWQGCGNGEVVNGSEVASVRGGGEVQMARSGMELDLGHDLTFSNADRVAGHKYIHLGWAGPDHKKEASPSRAGYLLSQVREPANPIRVAPALVHGYSIHVGRLPLQVTAEEIEKELGIFGPIMPGGIKIFKDRKGCCYAFVEFKEEKSVTEAVKFYTAQEVEAGDESLSEIDILVLYTS</sequence>
<protein>
    <submittedName>
        <fullName evidence="6">RNA recognition motif domain</fullName>
    </submittedName>
</protein>
<dbReference type="SMART" id="SM00360">
    <property type="entry name" value="RRM"/>
    <property type="match status" value="1"/>
</dbReference>
<dbReference type="EMBL" id="MVGT01004287">
    <property type="protein sequence ID" value="OVA00805.1"/>
    <property type="molecule type" value="Genomic_DNA"/>
</dbReference>
<dbReference type="GO" id="GO:1990904">
    <property type="term" value="C:ribonucleoprotein complex"/>
    <property type="evidence" value="ECO:0007669"/>
    <property type="project" value="TreeGrafter"/>
</dbReference>
<feature type="compositionally biased region" description="Polar residues" evidence="3">
    <location>
        <begin position="206"/>
        <end position="219"/>
    </location>
</feature>
<evidence type="ECO:0000313" key="6">
    <source>
        <dbReference type="EMBL" id="OVA00805.1"/>
    </source>
</evidence>
<dbReference type="InterPro" id="IPR035979">
    <property type="entry name" value="RBD_domain_sf"/>
</dbReference>
<comment type="caution">
    <text evidence="6">The sequence shown here is derived from an EMBL/GenBank/DDBJ whole genome shotgun (WGS) entry which is preliminary data.</text>
</comment>